<proteinExistence type="inferred from homology"/>
<comment type="cofactor">
    <cofactor evidence="1">
        <name>Mn(2+)</name>
        <dbReference type="ChEBI" id="CHEBI:29035"/>
    </cofactor>
</comment>
<evidence type="ECO:0000256" key="5">
    <source>
        <dbReference type="ARBA" id="ARBA00022723"/>
    </source>
</evidence>
<dbReference type="EMBL" id="JBHSIV010000003">
    <property type="protein sequence ID" value="MFC5061454.1"/>
    <property type="molecule type" value="Genomic_DNA"/>
</dbReference>
<dbReference type="Pfam" id="PF07478">
    <property type="entry name" value="Dala_Dala_lig_C"/>
    <property type="match status" value="1"/>
</dbReference>
<dbReference type="PIRSF" id="PIRSF039102">
    <property type="entry name" value="Ddl/VanB"/>
    <property type="match status" value="1"/>
</dbReference>
<comment type="similarity">
    <text evidence="3 13">Belongs to the D-alanine--D-alanine ligase family.</text>
</comment>
<dbReference type="InterPro" id="IPR000291">
    <property type="entry name" value="D-Ala_lig_Van_CS"/>
</dbReference>
<evidence type="ECO:0000256" key="2">
    <source>
        <dbReference type="ARBA" id="ARBA00001946"/>
    </source>
</evidence>
<keyword evidence="17" id="KW-1185">Reference proteome</keyword>
<dbReference type="PANTHER" id="PTHR23132:SF25">
    <property type="entry name" value="D-ALANINE--D-ALANINE LIGASE A"/>
    <property type="match status" value="1"/>
</dbReference>
<comment type="caution">
    <text evidence="16">The sequence shown here is derived from an EMBL/GenBank/DDBJ whole genome shotgun (WGS) entry which is preliminary data.</text>
</comment>
<dbReference type="PANTHER" id="PTHR23132">
    <property type="entry name" value="D-ALANINE--D-ALANINE LIGASE"/>
    <property type="match status" value="1"/>
</dbReference>
<evidence type="ECO:0000256" key="8">
    <source>
        <dbReference type="ARBA" id="ARBA00022842"/>
    </source>
</evidence>
<sequence length="363" mass="38568">MGRPTLLVLFGGRSGEHAVSCVSAGGILDNLDRDRFDVVAVGITRDGVWLAVGDDTAPWRLRGREMPEVTADSGTPVALLPDPTRRELISLADGRRGETVATIDAVFPVLHGPAGEDGEVQGLLETAGIPYVGAGVCASATSMDKVVTKRILRDAGLLVGDAVDLDRSAADLSPAQRDRLGLPVFVKPCRAGSSVGISRVTAWEDVPAAVAFARESDPKVIVEAAVVGREIECGVLQFPDGRVEASVPAEIRLTGASDWYDFDTKYLDDACELDVPAKLDDALAESVREQAVRVFRTMDCSGLARVDFFVTDDGRVLVNELNTMPGFTATSLYPRVWATTGVDYPTLLTTLVDTALAQGVGVR</sequence>
<keyword evidence="9 13" id="KW-0133">Cell shape</keyword>
<dbReference type="InterPro" id="IPR016185">
    <property type="entry name" value="PreATP-grasp_dom_sf"/>
</dbReference>
<dbReference type="Proteomes" id="UP001595947">
    <property type="component" value="Unassembled WGS sequence"/>
</dbReference>
<keyword evidence="4 13" id="KW-0436">Ligase</keyword>
<dbReference type="PROSITE" id="PS00843">
    <property type="entry name" value="DALA_DALA_LIGASE_1"/>
    <property type="match status" value="1"/>
</dbReference>
<dbReference type="PROSITE" id="PS50975">
    <property type="entry name" value="ATP_GRASP"/>
    <property type="match status" value="1"/>
</dbReference>
<dbReference type="Gene3D" id="3.40.50.20">
    <property type="match status" value="1"/>
</dbReference>
<gene>
    <name evidence="13" type="primary">ddl</name>
    <name evidence="16" type="ORF">ACFPBZ_04495</name>
</gene>
<dbReference type="Pfam" id="PF01820">
    <property type="entry name" value="Dala_Dala_lig_N"/>
    <property type="match status" value="1"/>
</dbReference>
<reference evidence="17" key="1">
    <citation type="journal article" date="2019" name="Int. J. Syst. Evol. Microbiol.">
        <title>The Global Catalogue of Microorganisms (GCM) 10K type strain sequencing project: providing services to taxonomists for standard genome sequencing and annotation.</title>
        <authorList>
            <consortium name="The Broad Institute Genomics Platform"/>
            <consortium name="The Broad Institute Genome Sequencing Center for Infectious Disease"/>
            <person name="Wu L."/>
            <person name="Ma J."/>
        </authorList>
    </citation>
    <scope>NUCLEOTIDE SEQUENCE [LARGE SCALE GENOMIC DNA]</scope>
    <source>
        <strain evidence="17">CGMCC 4.7093</strain>
    </source>
</reference>
<keyword evidence="10 13" id="KW-0573">Peptidoglycan synthesis</keyword>
<keyword evidence="5" id="KW-0479">Metal-binding</keyword>
<evidence type="ECO:0000256" key="7">
    <source>
        <dbReference type="ARBA" id="ARBA00022840"/>
    </source>
</evidence>
<evidence type="ECO:0000256" key="6">
    <source>
        <dbReference type="ARBA" id="ARBA00022741"/>
    </source>
</evidence>
<evidence type="ECO:0000313" key="17">
    <source>
        <dbReference type="Proteomes" id="UP001595947"/>
    </source>
</evidence>
<name>A0ABV9YJA4_9PSEU</name>
<protein>
    <recommendedName>
        <fullName evidence="13">D-alanine--D-alanine ligase</fullName>
        <ecNumber evidence="13">6.3.2.4</ecNumber>
    </recommendedName>
    <alternativeName>
        <fullName evidence="13">D-Ala-D-Ala ligase</fullName>
    </alternativeName>
    <alternativeName>
        <fullName evidence="13">D-alanylalanine synthetase</fullName>
    </alternativeName>
</protein>
<feature type="domain" description="ATP-grasp" evidence="15">
    <location>
        <begin position="149"/>
        <end position="353"/>
    </location>
</feature>
<keyword evidence="11" id="KW-0464">Manganese</keyword>
<dbReference type="HAMAP" id="MF_00047">
    <property type="entry name" value="Dala_Dala_lig"/>
    <property type="match status" value="1"/>
</dbReference>
<dbReference type="InterPro" id="IPR011127">
    <property type="entry name" value="Dala_Dala_lig_N"/>
</dbReference>
<evidence type="ECO:0000256" key="1">
    <source>
        <dbReference type="ARBA" id="ARBA00001936"/>
    </source>
</evidence>
<comment type="subcellular location">
    <subcellularLocation>
        <location evidence="13">Cytoplasm</location>
    </subcellularLocation>
</comment>
<evidence type="ECO:0000256" key="12">
    <source>
        <dbReference type="ARBA" id="ARBA00023316"/>
    </source>
</evidence>
<evidence type="ECO:0000256" key="9">
    <source>
        <dbReference type="ARBA" id="ARBA00022960"/>
    </source>
</evidence>
<dbReference type="GO" id="GO:0016874">
    <property type="term" value="F:ligase activity"/>
    <property type="evidence" value="ECO:0007669"/>
    <property type="project" value="UniProtKB-KW"/>
</dbReference>
<keyword evidence="6 14" id="KW-0547">Nucleotide-binding</keyword>
<evidence type="ECO:0000256" key="14">
    <source>
        <dbReference type="PROSITE-ProRule" id="PRU00409"/>
    </source>
</evidence>
<evidence type="ECO:0000313" key="16">
    <source>
        <dbReference type="EMBL" id="MFC5061454.1"/>
    </source>
</evidence>
<dbReference type="InterPro" id="IPR005905">
    <property type="entry name" value="D_ala_D_ala"/>
</dbReference>
<organism evidence="16 17">
    <name type="scientific">Actinomycetospora atypica</name>
    <dbReference type="NCBI Taxonomy" id="1290095"/>
    <lineage>
        <taxon>Bacteria</taxon>
        <taxon>Bacillati</taxon>
        <taxon>Actinomycetota</taxon>
        <taxon>Actinomycetes</taxon>
        <taxon>Pseudonocardiales</taxon>
        <taxon>Pseudonocardiaceae</taxon>
        <taxon>Actinomycetospora</taxon>
    </lineage>
</organism>
<keyword evidence="8" id="KW-0460">Magnesium</keyword>
<comment type="catalytic activity">
    <reaction evidence="13">
        <text>2 D-alanine + ATP = D-alanyl-D-alanine + ADP + phosphate + H(+)</text>
        <dbReference type="Rhea" id="RHEA:11224"/>
        <dbReference type="ChEBI" id="CHEBI:15378"/>
        <dbReference type="ChEBI" id="CHEBI:30616"/>
        <dbReference type="ChEBI" id="CHEBI:43474"/>
        <dbReference type="ChEBI" id="CHEBI:57416"/>
        <dbReference type="ChEBI" id="CHEBI:57822"/>
        <dbReference type="ChEBI" id="CHEBI:456216"/>
        <dbReference type="EC" id="6.3.2.4"/>
    </reaction>
</comment>
<accession>A0ABV9YJA4</accession>
<evidence type="ECO:0000256" key="10">
    <source>
        <dbReference type="ARBA" id="ARBA00022984"/>
    </source>
</evidence>
<dbReference type="SUPFAM" id="SSF52440">
    <property type="entry name" value="PreATP-grasp domain"/>
    <property type="match status" value="1"/>
</dbReference>
<evidence type="ECO:0000256" key="11">
    <source>
        <dbReference type="ARBA" id="ARBA00023211"/>
    </source>
</evidence>
<dbReference type="RefSeq" id="WP_378034800.1">
    <property type="nucleotide sequence ID" value="NZ_JBHSIV010000003.1"/>
</dbReference>
<dbReference type="SUPFAM" id="SSF56059">
    <property type="entry name" value="Glutathione synthetase ATP-binding domain-like"/>
    <property type="match status" value="1"/>
</dbReference>
<evidence type="ECO:0000256" key="13">
    <source>
        <dbReference type="HAMAP-Rule" id="MF_00047"/>
    </source>
</evidence>
<dbReference type="EC" id="6.3.2.4" evidence="13"/>
<evidence type="ECO:0000256" key="3">
    <source>
        <dbReference type="ARBA" id="ARBA00010871"/>
    </source>
</evidence>
<dbReference type="Gene3D" id="3.30.1490.20">
    <property type="entry name" value="ATP-grasp fold, A domain"/>
    <property type="match status" value="1"/>
</dbReference>
<comment type="cofactor">
    <cofactor evidence="2">
        <name>Mg(2+)</name>
        <dbReference type="ChEBI" id="CHEBI:18420"/>
    </cofactor>
</comment>
<dbReference type="InterPro" id="IPR011095">
    <property type="entry name" value="Dala_Dala_lig_C"/>
</dbReference>
<dbReference type="NCBIfam" id="TIGR01205">
    <property type="entry name" value="D_ala_D_alaTIGR"/>
    <property type="match status" value="1"/>
</dbReference>
<keyword evidence="7 14" id="KW-0067">ATP-binding</keyword>
<evidence type="ECO:0000256" key="4">
    <source>
        <dbReference type="ARBA" id="ARBA00022598"/>
    </source>
</evidence>
<dbReference type="Gene3D" id="3.30.470.20">
    <property type="entry name" value="ATP-grasp fold, B domain"/>
    <property type="match status" value="1"/>
</dbReference>
<keyword evidence="13" id="KW-0963">Cytoplasm</keyword>
<keyword evidence="12 13" id="KW-0961">Cell wall biogenesis/degradation</keyword>
<dbReference type="NCBIfam" id="NF002528">
    <property type="entry name" value="PRK01966.1-4"/>
    <property type="match status" value="1"/>
</dbReference>
<dbReference type="InterPro" id="IPR011761">
    <property type="entry name" value="ATP-grasp"/>
</dbReference>
<comment type="pathway">
    <text evidence="13">Cell wall biogenesis; peptidoglycan biosynthesis.</text>
</comment>
<comment type="function">
    <text evidence="13">Cell wall formation.</text>
</comment>
<evidence type="ECO:0000259" key="15">
    <source>
        <dbReference type="PROSITE" id="PS50975"/>
    </source>
</evidence>
<dbReference type="InterPro" id="IPR013815">
    <property type="entry name" value="ATP_grasp_subdomain_1"/>
</dbReference>
<dbReference type="PROSITE" id="PS00844">
    <property type="entry name" value="DALA_DALA_LIGASE_2"/>
    <property type="match status" value="1"/>
</dbReference>